<reference evidence="1" key="1">
    <citation type="submission" date="2020-08" db="EMBL/GenBank/DDBJ databases">
        <title>Genome public.</title>
        <authorList>
            <person name="Liu C."/>
            <person name="Sun Q."/>
        </authorList>
    </citation>
    <scope>NUCLEOTIDE SEQUENCE</scope>
    <source>
        <strain evidence="1">NSJ-55</strain>
    </source>
</reference>
<comment type="caution">
    <text evidence="1">The sequence shown here is derived from an EMBL/GenBank/DDBJ whole genome shotgun (WGS) entry which is preliminary data.</text>
</comment>
<protein>
    <submittedName>
        <fullName evidence="1">DUF1848 domain-containing protein</fullName>
    </submittedName>
</protein>
<name>A0A923LI00_9FIRM</name>
<evidence type="ECO:0000313" key="1">
    <source>
        <dbReference type="EMBL" id="MBC5689021.1"/>
    </source>
</evidence>
<dbReference type="InterPro" id="IPR014998">
    <property type="entry name" value="DUF1848"/>
</dbReference>
<dbReference type="AlphaFoldDB" id="A0A923LI00"/>
<dbReference type="RefSeq" id="WP_186875600.1">
    <property type="nucleotide sequence ID" value="NZ_JACOPF010000001.1"/>
</dbReference>
<sequence>MILSVSRRTDIPKYFSDWFFQRIKEQYVYVRNPFNPHQISKIDISPEIVDCIVFWTKNPENMMKRMDELAGYTYYFQFTLTGYGTDIEADTAHKREQIIPVFQKLVEKIGRERVIWRYDPILFTERYTEEYHLKAFRQIAEALKGYTEKCVISFLDMYPKIKKNMEDIGRRNPSYAEAIALADAFRQIAEENSICLYSCAEKINLEPCRIYPNCCIDKTLIERLTGYKIKAQKDKGQREVCGCMESIDIGAYDTCLNGCKYCYANSSLGTVRVNVKQYDPLSPLLCSRVTEKDKITERKVKSLKEEQISLFI</sequence>
<organism evidence="1 2">
    <name type="scientific">Mediterraneibacter hominis</name>
    <dbReference type="NCBI Taxonomy" id="2763054"/>
    <lineage>
        <taxon>Bacteria</taxon>
        <taxon>Bacillati</taxon>
        <taxon>Bacillota</taxon>
        <taxon>Clostridia</taxon>
        <taxon>Lachnospirales</taxon>
        <taxon>Lachnospiraceae</taxon>
        <taxon>Mediterraneibacter</taxon>
    </lineage>
</organism>
<keyword evidence="2" id="KW-1185">Reference proteome</keyword>
<dbReference type="Proteomes" id="UP000652477">
    <property type="component" value="Unassembled WGS sequence"/>
</dbReference>
<evidence type="ECO:0000313" key="2">
    <source>
        <dbReference type="Proteomes" id="UP000652477"/>
    </source>
</evidence>
<accession>A0A923LI00</accession>
<proteinExistence type="predicted"/>
<dbReference type="EMBL" id="JACOPF010000001">
    <property type="protein sequence ID" value="MBC5689021.1"/>
    <property type="molecule type" value="Genomic_DNA"/>
</dbReference>
<gene>
    <name evidence="1" type="ORF">H8S37_08790</name>
</gene>
<dbReference type="Pfam" id="PF08902">
    <property type="entry name" value="DUF1848"/>
    <property type="match status" value="1"/>
</dbReference>